<evidence type="ECO:0000313" key="16">
    <source>
        <dbReference type="Proteomes" id="UP000028990"/>
    </source>
</evidence>
<dbReference type="GO" id="GO:0030332">
    <property type="term" value="F:cyclin binding"/>
    <property type="evidence" value="ECO:0007669"/>
    <property type="project" value="TreeGrafter"/>
</dbReference>
<dbReference type="GO" id="GO:0010468">
    <property type="term" value="P:regulation of gene expression"/>
    <property type="evidence" value="ECO:0007669"/>
    <property type="project" value="TreeGrafter"/>
</dbReference>
<protein>
    <recommendedName>
        <fullName evidence="2">cyclin-dependent kinase</fullName>
        <ecNumber evidence="2">2.7.11.22</ecNumber>
    </recommendedName>
</protein>
<evidence type="ECO:0000256" key="2">
    <source>
        <dbReference type="ARBA" id="ARBA00012425"/>
    </source>
</evidence>
<keyword evidence="9 15" id="KW-0418">Kinase</keyword>
<proteinExistence type="predicted"/>
<dbReference type="GO" id="GO:0000307">
    <property type="term" value="C:cyclin-dependent protein kinase holoenzyme complex"/>
    <property type="evidence" value="ECO:0007669"/>
    <property type="project" value="TreeGrafter"/>
</dbReference>
<dbReference type="GO" id="GO:0051301">
    <property type="term" value="P:cell division"/>
    <property type="evidence" value="ECO:0007669"/>
    <property type="project" value="UniProtKB-KW"/>
</dbReference>
<dbReference type="Gene3D" id="1.10.510.10">
    <property type="entry name" value="Transferase(Phosphotransferase) domain 1"/>
    <property type="match status" value="1"/>
</dbReference>
<dbReference type="GO" id="GO:0000082">
    <property type="term" value="P:G1/S transition of mitotic cell cycle"/>
    <property type="evidence" value="ECO:0007669"/>
    <property type="project" value="TreeGrafter"/>
</dbReference>
<accession>A0A091D1C0</accession>
<keyword evidence="4" id="KW-0723">Serine/threonine-protein kinase</keyword>
<dbReference type="Pfam" id="PF00069">
    <property type="entry name" value="Pkinase"/>
    <property type="match status" value="1"/>
</dbReference>
<evidence type="ECO:0000256" key="12">
    <source>
        <dbReference type="ARBA" id="ARBA00047811"/>
    </source>
</evidence>
<dbReference type="GO" id="GO:0005737">
    <property type="term" value="C:cytoplasm"/>
    <property type="evidence" value="ECO:0007669"/>
    <property type="project" value="UniProtKB-SubCell"/>
</dbReference>
<comment type="catalytic activity">
    <reaction evidence="12">
        <text>L-threonyl-[protein] + ATP = O-phospho-L-threonyl-[protein] + ADP + H(+)</text>
        <dbReference type="Rhea" id="RHEA:46608"/>
        <dbReference type="Rhea" id="RHEA-COMP:11060"/>
        <dbReference type="Rhea" id="RHEA-COMP:11605"/>
        <dbReference type="ChEBI" id="CHEBI:15378"/>
        <dbReference type="ChEBI" id="CHEBI:30013"/>
        <dbReference type="ChEBI" id="CHEBI:30616"/>
        <dbReference type="ChEBI" id="CHEBI:61977"/>
        <dbReference type="ChEBI" id="CHEBI:456216"/>
        <dbReference type="EC" id="2.7.11.22"/>
    </reaction>
</comment>
<keyword evidence="16" id="KW-1185">Reference proteome</keyword>
<dbReference type="GO" id="GO:0005634">
    <property type="term" value="C:nucleus"/>
    <property type="evidence" value="ECO:0007669"/>
    <property type="project" value="TreeGrafter"/>
</dbReference>
<keyword evidence="7" id="KW-0808">Transferase</keyword>
<reference evidence="15 16" key="1">
    <citation type="submission" date="2013-11" db="EMBL/GenBank/DDBJ databases">
        <title>The Damaraland mole rat (Fukomys damarensis) genome and evolution of African mole rats.</title>
        <authorList>
            <person name="Gladyshev V.N."/>
            <person name="Fang X."/>
        </authorList>
    </citation>
    <scope>NUCLEOTIDE SEQUENCE [LARGE SCALE GENOMIC DNA]</scope>
    <source>
        <tissue evidence="15">Liver</tissue>
    </source>
</reference>
<evidence type="ECO:0000256" key="6">
    <source>
        <dbReference type="ARBA" id="ARBA00022618"/>
    </source>
</evidence>
<dbReference type="PANTHER" id="PTHR24056">
    <property type="entry name" value="CELL DIVISION PROTEIN KINASE"/>
    <property type="match status" value="1"/>
</dbReference>
<dbReference type="InterPro" id="IPR000719">
    <property type="entry name" value="Prot_kinase_dom"/>
</dbReference>
<organism evidence="15 16">
    <name type="scientific">Fukomys damarensis</name>
    <name type="common">Damaraland mole rat</name>
    <name type="synonym">Cryptomys damarensis</name>
    <dbReference type="NCBI Taxonomy" id="885580"/>
    <lineage>
        <taxon>Eukaryota</taxon>
        <taxon>Metazoa</taxon>
        <taxon>Chordata</taxon>
        <taxon>Craniata</taxon>
        <taxon>Vertebrata</taxon>
        <taxon>Euteleostomi</taxon>
        <taxon>Mammalia</taxon>
        <taxon>Eutheria</taxon>
        <taxon>Euarchontoglires</taxon>
        <taxon>Glires</taxon>
        <taxon>Rodentia</taxon>
        <taxon>Hystricomorpha</taxon>
        <taxon>Bathyergidae</taxon>
        <taxon>Fukomys</taxon>
    </lineage>
</organism>
<evidence type="ECO:0000256" key="13">
    <source>
        <dbReference type="ARBA" id="ARBA00048367"/>
    </source>
</evidence>
<keyword evidence="3" id="KW-0963">Cytoplasm</keyword>
<keyword evidence="6" id="KW-0132">Cell division</keyword>
<dbReference type="AlphaFoldDB" id="A0A091D1C0"/>
<dbReference type="PANTHER" id="PTHR24056:SF129">
    <property type="entry name" value="CYCLIN-DEPENDENT KINASE 4"/>
    <property type="match status" value="1"/>
</dbReference>
<evidence type="ECO:0000256" key="5">
    <source>
        <dbReference type="ARBA" id="ARBA00022553"/>
    </source>
</evidence>
<dbReference type="Proteomes" id="UP000028990">
    <property type="component" value="Unassembled WGS sequence"/>
</dbReference>
<keyword evidence="11" id="KW-0131">Cell cycle</keyword>
<gene>
    <name evidence="15" type="ORF">H920_13852</name>
</gene>
<dbReference type="EMBL" id="KN123498">
    <property type="protein sequence ID" value="KFO24762.1"/>
    <property type="molecule type" value="Genomic_DNA"/>
</dbReference>
<sequence>MSESLKENTRKWGLCEISDINGTTDRSGVYEEFQRVSYSGSEVRIARLLFRTTQWMVLCISKVVALWYLAPEVLLQSTYKTPVDMWRVGCISAQMFHRKPLFCGNSEADQLGKIFGPTGLLPEGD</sequence>
<evidence type="ECO:0000256" key="11">
    <source>
        <dbReference type="ARBA" id="ARBA00023306"/>
    </source>
</evidence>
<dbReference type="InterPro" id="IPR011009">
    <property type="entry name" value="Kinase-like_dom_sf"/>
</dbReference>
<dbReference type="SUPFAM" id="SSF56112">
    <property type="entry name" value="Protein kinase-like (PK-like)"/>
    <property type="match status" value="1"/>
</dbReference>
<evidence type="ECO:0000256" key="4">
    <source>
        <dbReference type="ARBA" id="ARBA00022527"/>
    </source>
</evidence>
<evidence type="ECO:0000256" key="3">
    <source>
        <dbReference type="ARBA" id="ARBA00022490"/>
    </source>
</evidence>
<name>A0A091D1C0_FUKDA</name>
<dbReference type="GO" id="GO:0005524">
    <property type="term" value="F:ATP binding"/>
    <property type="evidence" value="ECO:0007669"/>
    <property type="project" value="UniProtKB-KW"/>
</dbReference>
<evidence type="ECO:0000256" key="10">
    <source>
        <dbReference type="ARBA" id="ARBA00022840"/>
    </source>
</evidence>
<evidence type="ECO:0000256" key="1">
    <source>
        <dbReference type="ARBA" id="ARBA00004496"/>
    </source>
</evidence>
<keyword evidence="8" id="KW-0547">Nucleotide-binding</keyword>
<comment type="catalytic activity">
    <reaction evidence="13">
        <text>L-seryl-[protein] + ATP = O-phospho-L-seryl-[protein] + ADP + H(+)</text>
        <dbReference type="Rhea" id="RHEA:17989"/>
        <dbReference type="Rhea" id="RHEA-COMP:9863"/>
        <dbReference type="Rhea" id="RHEA-COMP:11604"/>
        <dbReference type="ChEBI" id="CHEBI:15378"/>
        <dbReference type="ChEBI" id="CHEBI:29999"/>
        <dbReference type="ChEBI" id="CHEBI:30616"/>
        <dbReference type="ChEBI" id="CHEBI:83421"/>
        <dbReference type="ChEBI" id="CHEBI:456216"/>
        <dbReference type="EC" id="2.7.11.22"/>
    </reaction>
</comment>
<keyword evidence="5" id="KW-0597">Phosphoprotein</keyword>
<dbReference type="InterPro" id="IPR050108">
    <property type="entry name" value="CDK"/>
</dbReference>
<evidence type="ECO:0000256" key="8">
    <source>
        <dbReference type="ARBA" id="ARBA00022741"/>
    </source>
</evidence>
<evidence type="ECO:0000256" key="7">
    <source>
        <dbReference type="ARBA" id="ARBA00022679"/>
    </source>
</evidence>
<evidence type="ECO:0000313" key="15">
    <source>
        <dbReference type="EMBL" id="KFO24762.1"/>
    </source>
</evidence>
<evidence type="ECO:0000256" key="9">
    <source>
        <dbReference type="ARBA" id="ARBA00022777"/>
    </source>
</evidence>
<dbReference type="GO" id="GO:0007165">
    <property type="term" value="P:signal transduction"/>
    <property type="evidence" value="ECO:0007669"/>
    <property type="project" value="TreeGrafter"/>
</dbReference>
<evidence type="ECO:0000259" key="14">
    <source>
        <dbReference type="Pfam" id="PF00069"/>
    </source>
</evidence>
<feature type="domain" description="Protein kinase" evidence="14">
    <location>
        <begin position="61"/>
        <end position="109"/>
    </location>
</feature>
<comment type="subcellular location">
    <subcellularLocation>
        <location evidence="1">Cytoplasm</location>
    </subcellularLocation>
</comment>
<dbReference type="GO" id="GO:0004693">
    <property type="term" value="F:cyclin-dependent protein serine/threonine kinase activity"/>
    <property type="evidence" value="ECO:0007669"/>
    <property type="project" value="UniProtKB-EC"/>
</dbReference>
<dbReference type="GO" id="GO:0010389">
    <property type="term" value="P:regulation of G2/M transition of mitotic cell cycle"/>
    <property type="evidence" value="ECO:0007669"/>
    <property type="project" value="TreeGrafter"/>
</dbReference>
<keyword evidence="10" id="KW-0067">ATP-binding</keyword>
<dbReference type="EC" id="2.7.11.22" evidence="2"/>